<dbReference type="InterPro" id="IPR036390">
    <property type="entry name" value="WH_DNA-bd_sf"/>
</dbReference>
<dbReference type="Pfam" id="PF01047">
    <property type="entry name" value="MarR"/>
    <property type="match status" value="1"/>
</dbReference>
<dbReference type="GO" id="GO:0006950">
    <property type="term" value="P:response to stress"/>
    <property type="evidence" value="ECO:0007669"/>
    <property type="project" value="TreeGrafter"/>
</dbReference>
<dbReference type="InterPro" id="IPR036388">
    <property type="entry name" value="WH-like_DNA-bd_sf"/>
</dbReference>
<dbReference type="PROSITE" id="PS50995">
    <property type="entry name" value="HTH_MARR_2"/>
    <property type="match status" value="1"/>
</dbReference>
<dbReference type="Gene3D" id="1.10.10.10">
    <property type="entry name" value="Winged helix-like DNA-binding domain superfamily/Winged helix DNA-binding domain"/>
    <property type="match status" value="1"/>
</dbReference>
<feature type="domain" description="HTH marR-type" evidence="1">
    <location>
        <begin position="51"/>
        <end position="181"/>
    </location>
</feature>
<dbReference type="EMBL" id="VFIY01000015">
    <property type="protein sequence ID" value="TPD59080.1"/>
    <property type="molecule type" value="Genomic_DNA"/>
</dbReference>
<name>A0A501PF77_9PROT</name>
<dbReference type="SMART" id="SM00347">
    <property type="entry name" value="HTH_MARR"/>
    <property type="match status" value="1"/>
</dbReference>
<evidence type="ECO:0000313" key="3">
    <source>
        <dbReference type="Proteomes" id="UP000319148"/>
    </source>
</evidence>
<dbReference type="AlphaFoldDB" id="A0A501PF77"/>
<reference evidence="3" key="1">
    <citation type="submission" date="2019-06" db="EMBL/GenBank/DDBJ databases">
        <title>The complete genome of Emcibacter congregatus ZYLT.</title>
        <authorList>
            <person name="Zhao Z."/>
        </authorList>
    </citation>
    <scope>NUCLEOTIDE SEQUENCE [LARGE SCALE GENOMIC DNA]</scope>
    <source>
        <strain evidence="3">MCCC 1A06723</strain>
    </source>
</reference>
<evidence type="ECO:0000259" key="1">
    <source>
        <dbReference type="PROSITE" id="PS50995"/>
    </source>
</evidence>
<accession>A0A501PF77</accession>
<sequence>MCCTSRMLYYIAIHNNIRIVIYNKNLHILDMSNKHKEKTKRITMTVSNPLEKLLGYHLRRASAAMLSQLGEGFSELDLKVTETSVLVMVEANPGMKQSDIGRALGIKSANMAPLVAVLNDRGFINKKPLDGRSQGLHLSEEGKKVVRKIWEHIDVNEKWLMRNLDDSSSESLRKTLEKIWQ</sequence>
<dbReference type="OrthoDB" id="8256382at2"/>
<dbReference type="PANTHER" id="PTHR33164:SF89">
    <property type="entry name" value="MARR FAMILY REGULATORY PROTEIN"/>
    <property type="match status" value="1"/>
</dbReference>
<proteinExistence type="predicted"/>
<organism evidence="2 3">
    <name type="scientific">Emcibacter nanhaiensis</name>
    <dbReference type="NCBI Taxonomy" id="1505037"/>
    <lineage>
        <taxon>Bacteria</taxon>
        <taxon>Pseudomonadati</taxon>
        <taxon>Pseudomonadota</taxon>
        <taxon>Alphaproteobacteria</taxon>
        <taxon>Emcibacterales</taxon>
        <taxon>Emcibacteraceae</taxon>
        <taxon>Emcibacter</taxon>
    </lineage>
</organism>
<protein>
    <submittedName>
        <fullName evidence="2">MarR family transcriptional regulator</fullName>
    </submittedName>
</protein>
<dbReference type="InterPro" id="IPR039422">
    <property type="entry name" value="MarR/SlyA-like"/>
</dbReference>
<keyword evidence="3" id="KW-1185">Reference proteome</keyword>
<dbReference type="Proteomes" id="UP000319148">
    <property type="component" value="Unassembled WGS sequence"/>
</dbReference>
<dbReference type="PANTHER" id="PTHR33164">
    <property type="entry name" value="TRANSCRIPTIONAL REGULATOR, MARR FAMILY"/>
    <property type="match status" value="1"/>
</dbReference>
<evidence type="ECO:0000313" key="2">
    <source>
        <dbReference type="EMBL" id="TPD59080.1"/>
    </source>
</evidence>
<dbReference type="InterPro" id="IPR000835">
    <property type="entry name" value="HTH_MarR-typ"/>
</dbReference>
<gene>
    <name evidence="2" type="ORF">FIV46_12660</name>
</gene>
<dbReference type="GO" id="GO:0003700">
    <property type="term" value="F:DNA-binding transcription factor activity"/>
    <property type="evidence" value="ECO:0007669"/>
    <property type="project" value="InterPro"/>
</dbReference>
<dbReference type="SUPFAM" id="SSF46785">
    <property type="entry name" value="Winged helix' DNA-binding domain"/>
    <property type="match status" value="1"/>
</dbReference>
<comment type="caution">
    <text evidence="2">The sequence shown here is derived from an EMBL/GenBank/DDBJ whole genome shotgun (WGS) entry which is preliminary data.</text>
</comment>